<dbReference type="PANTHER" id="PTHR30124">
    <property type="entry name" value="MEMBRANE-BOUND LYTIC MUREIN TRANSGLYCOSYLASE A"/>
    <property type="match status" value="1"/>
</dbReference>
<dbReference type="Pfam" id="PF06725">
    <property type="entry name" value="3D"/>
    <property type="match status" value="1"/>
</dbReference>
<dbReference type="AlphaFoldDB" id="A0AAJ1FAZ6"/>
<gene>
    <name evidence="8" type="primary">mltA</name>
    <name evidence="8" type="ORF">MJ923_09785</name>
</gene>
<dbReference type="PANTHER" id="PTHR30124:SF0">
    <property type="entry name" value="MEMBRANE-BOUND LYTIC MUREIN TRANSGLYCOSYLASE A"/>
    <property type="match status" value="1"/>
</dbReference>
<feature type="chain" id="PRO_5042514790" description="peptidoglycan lytic exotransglycosylase" evidence="6">
    <location>
        <begin position="23"/>
        <end position="370"/>
    </location>
</feature>
<feature type="domain" description="Lytic transglycosylase MltA" evidence="7">
    <location>
        <begin position="125"/>
        <end position="261"/>
    </location>
</feature>
<dbReference type="Gene3D" id="2.40.240.50">
    <property type="entry name" value="Barwin-like endoglucanases"/>
    <property type="match status" value="1"/>
</dbReference>
<protein>
    <recommendedName>
        <fullName evidence="2">peptidoglycan lytic exotransglycosylase</fullName>
        <ecNumber evidence="2">4.2.2.n1</ecNumber>
    </recommendedName>
    <alternativeName>
        <fullName evidence="5">Murein hydrolase A</fullName>
    </alternativeName>
</protein>
<evidence type="ECO:0000256" key="3">
    <source>
        <dbReference type="ARBA" id="ARBA00023239"/>
    </source>
</evidence>
<evidence type="ECO:0000256" key="4">
    <source>
        <dbReference type="ARBA" id="ARBA00023316"/>
    </source>
</evidence>
<dbReference type="GO" id="GO:0009253">
    <property type="term" value="P:peptidoglycan catabolic process"/>
    <property type="evidence" value="ECO:0007669"/>
    <property type="project" value="TreeGrafter"/>
</dbReference>
<dbReference type="NCBIfam" id="NF008366">
    <property type="entry name" value="PRK11162.1"/>
    <property type="match status" value="1"/>
</dbReference>
<dbReference type="GO" id="GO:0004553">
    <property type="term" value="F:hydrolase activity, hydrolyzing O-glycosyl compounds"/>
    <property type="evidence" value="ECO:0007669"/>
    <property type="project" value="InterPro"/>
</dbReference>
<dbReference type="Gene3D" id="2.40.40.10">
    <property type="entry name" value="RlpA-like domain"/>
    <property type="match status" value="1"/>
</dbReference>
<dbReference type="GO" id="GO:0019867">
    <property type="term" value="C:outer membrane"/>
    <property type="evidence" value="ECO:0007669"/>
    <property type="project" value="InterPro"/>
</dbReference>
<dbReference type="CDD" id="cd22785">
    <property type="entry name" value="DPBB_MltA-like"/>
    <property type="match status" value="1"/>
</dbReference>
<dbReference type="Proteomes" id="UP001297581">
    <property type="component" value="Unassembled WGS sequence"/>
</dbReference>
<sequence length="370" mass="39967">MKNAPLKFLSCFMLAALISACASQPDRELGKRYLDGELAAPLNWVGTVQSDANRNYTTFAGQSRLVLERSPRLATKYAPVYQQLQQWLESGGDPLSLGNFGIEAAQLGGADRQGHVLFTGYFSPVLEVRHEPDERFQYPLYGVPACVKQKTPCPNREAILQGALAGQGLELAYSDSLIDTFLMEVQGSGFVHYGDDNSLEYLGFGGKNGHAYRSIGKVLIEAGEVPREQMSLKAIKDWADTNPREKVIPVLAQNPSYVFFQSRPNLDVLGSAGIPLLPMAAVAADKRLLPMGTPLLAEVPILDGEGNWTGKHELRLLLALDTGGAVDGGHLDLYHGMGSDAGLAAGHYKHFGRVWRLGLGAGSSLSIGSR</sequence>
<dbReference type="InterPro" id="IPR026044">
    <property type="entry name" value="MltA"/>
</dbReference>
<dbReference type="CDD" id="cd14668">
    <property type="entry name" value="mlta_B"/>
    <property type="match status" value="1"/>
</dbReference>
<keyword evidence="4" id="KW-0961">Cell wall biogenesis/degradation</keyword>
<dbReference type="Pfam" id="PF03562">
    <property type="entry name" value="MltA"/>
    <property type="match status" value="1"/>
</dbReference>
<comment type="catalytic activity">
    <reaction evidence="1">
        <text>Exolytic cleavage of the (1-&gt;4)-beta-glycosidic linkage between N-acetylmuramic acid (MurNAc) and N-acetylglucosamine (GlcNAc) residues in peptidoglycan, from either the reducing or the non-reducing ends of the peptidoglycan chains, with concomitant formation of a 1,6-anhydrobond in the MurNAc residue.</text>
        <dbReference type="EC" id="4.2.2.n1"/>
    </reaction>
</comment>
<evidence type="ECO:0000256" key="2">
    <source>
        <dbReference type="ARBA" id="ARBA00012587"/>
    </source>
</evidence>
<evidence type="ECO:0000259" key="7">
    <source>
        <dbReference type="SMART" id="SM00925"/>
    </source>
</evidence>
<dbReference type="InterPro" id="IPR036908">
    <property type="entry name" value="RlpA-like_sf"/>
</dbReference>
<feature type="signal peptide" evidence="6">
    <location>
        <begin position="1"/>
        <end position="22"/>
    </location>
</feature>
<keyword evidence="6" id="KW-0732">Signal</keyword>
<accession>A0AAJ1FAZ6</accession>
<dbReference type="SUPFAM" id="SSF50685">
    <property type="entry name" value="Barwin-like endoglucanases"/>
    <property type="match status" value="1"/>
</dbReference>
<evidence type="ECO:0000313" key="8">
    <source>
        <dbReference type="EMBL" id="MCH4294590.1"/>
    </source>
</evidence>
<comment type="caution">
    <text evidence="8">The sequence shown here is derived from an EMBL/GenBank/DDBJ whole genome shotgun (WGS) entry which is preliminary data.</text>
</comment>
<evidence type="ECO:0000313" key="9">
    <source>
        <dbReference type="Proteomes" id="UP001297581"/>
    </source>
</evidence>
<dbReference type="EC" id="4.2.2.n1" evidence="2"/>
<name>A0AAJ1FAZ6_9GAMM</name>
<dbReference type="InterPro" id="IPR005300">
    <property type="entry name" value="MltA_B"/>
</dbReference>
<keyword evidence="3 8" id="KW-0456">Lyase</keyword>
<dbReference type="PROSITE" id="PS51257">
    <property type="entry name" value="PROKAR_LIPOPROTEIN"/>
    <property type="match status" value="1"/>
</dbReference>
<dbReference type="InterPro" id="IPR010611">
    <property type="entry name" value="3D_dom"/>
</dbReference>
<reference evidence="8 9" key="1">
    <citation type="submission" date="2022-02" db="EMBL/GenBank/DDBJ databases">
        <title>The genome sequence of Shewanella sp. 3B26.</title>
        <authorList>
            <person name="Du J."/>
        </authorList>
    </citation>
    <scope>NUCLEOTIDE SEQUENCE [LARGE SCALE GENOMIC DNA]</scope>
    <source>
        <strain evidence="8 9">3B26</strain>
    </source>
</reference>
<dbReference type="GO" id="GO:0009254">
    <property type="term" value="P:peptidoglycan turnover"/>
    <property type="evidence" value="ECO:0007669"/>
    <property type="project" value="InterPro"/>
</dbReference>
<organism evidence="8 9">
    <name type="scientific">Shewanella zhuhaiensis</name>
    <dbReference type="NCBI Taxonomy" id="2919576"/>
    <lineage>
        <taxon>Bacteria</taxon>
        <taxon>Pseudomonadati</taxon>
        <taxon>Pseudomonadota</taxon>
        <taxon>Gammaproteobacteria</taxon>
        <taxon>Alteromonadales</taxon>
        <taxon>Shewanellaceae</taxon>
        <taxon>Shewanella</taxon>
    </lineage>
</organism>
<evidence type="ECO:0000256" key="1">
    <source>
        <dbReference type="ARBA" id="ARBA00001420"/>
    </source>
</evidence>
<keyword evidence="9" id="KW-1185">Reference proteome</keyword>
<proteinExistence type="predicted"/>
<evidence type="ECO:0000256" key="5">
    <source>
        <dbReference type="ARBA" id="ARBA00030918"/>
    </source>
</evidence>
<dbReference type="SMART" id="SM00925">
    <property type="entry name" value="MltA"/>
    <property type="match status" value="1"/>
</dbReference>
<dbReference type="GO" id="GO:0071555">
    <property type="term" value="P:cell wall organization"/>
    <property type="evidence" value="ECO:0007669"/>
    <property type="project" value="UniProtKB-KW"/>
</dbReference>
<dbReference type="GO" id="GO:0008933">
    <property type="term" value="F:peptidoglycan lytic transglycosylase activity"/>
    <property type="evidence" value="ECO:0007669"/>
    <property type="project" value="TreeGrafter"/>
</dbReference>
<dbReference type="EMBL" id="JAKUDL010000003">
    <property type="protein sequence ID" value="MCH4294590.1"/>
    <property type="molecule type" value="Genomic_DNA"/>
</dbReference>
<dbReference type="RefSeq" id="WP_240590922.1">
    <property type="nucleotide sequence ID" value="NZ_JAKUDL010000003.1"/>
</dbReference>
<evidence type="ECO:0000256" key="6">
    <source>
        <dbReference type="SAM" id="SignalP"/>
    </source>
</evidence>